<evidence type="ECO:0000256" key="4">
    <source>
        <dbReference type="ARBA" id="ARBA00022618"/>
    </source>
</evidence>
<keyword evidence="4 11" id="KW-0132">Cell division</keyword>
<dbReference type="AlphaFoldDB" id="A0A1M7YCK0"/>
<dbReference type="GO" id="GO:0032153">
    <property type="term" value="C:cell division site"/>
    <property type="evidence" value="ECO:0007669"/>
    <property type="project" value="TreeGrafter"/>
</dbReference>
<keyword evidence="3" id="KW-0963">Cytoplasm</keyword>
<reference evidence="11 12" key="1">
    <citation type="submission" date="2016-12" db="EMBL/GenBank/DDBJ databases">
        <authorList>
            <person name="Song W.-J."/>
            <person name="Kurnit D.M."/>
        </authorList>
    </citation>
    <scope>NUCLEOTIDE SEQUENCE [LARGE SCALE GENOMIC DNA]</scope>
    <source>
        <strain evidence="11 12">DSM 12503</strain>
    </source>
</reference>
<accession>A0A1M7YCK0</accession>
<evidence type="ECO:0000313" key="11">
    <source>
        <dbReference type="EMBL" id="SHO50296.1"/>
    </source>
</evidence>
<dbReference type="Proteomes" id="UP000184612">
    <property type="component" value="Unassembled WGS sequence"/>
</dbReference>
<keyword evidence="5" id="KW-0717">Septation</keyword>
<evidence type="ECO:0000256" key="1">
    <source>
        <dbReference type="ARBA" id="ARBA00004496"/>
    </source>
</evidence>
<dbReference type="PANTHER" id="PTHR34981">
    <property type="entry name" value="CELL DIVISION PROTEIN ZAPA"/>
    <property type="match status" value="1"/>
</dbReference>
<name>A0A1M7YCK0_9FIRM</name>
<comment type="subcellular location">
    <subcellularLocation>
        <location evidence="1">Cytoplasm</location>
    </subcellularLocation>
</comment>
<sequence>MNKMNNIEVIINNKKYTLRGYESEEYLQKVASYINNKNSEFKKQDFYKMLDSEMKSILMEINIADDYFKVREQVREIEQENEEKAKEIFDLKHELVSLTTKLSEAEKTIAALKEELNENQKKIIRLETELGSNKNTKG</sequence>
<dbReference type="GO" id="GO:0000921">
    <property type="term" value="P:septin ring assembly"/>
    <property type="evidence" value="ECO:0007669"/>
    <property type="project" value="TreeGrafter"/>
</dbReference>
<evidence type="ECO:0000256" key="8">
    <source>
        <dbReference type="ARBA" id="ARBA00026068"/>
    </source>
</evidence>
<protein>
    <recommendedName>
        <fullName evidence="2">Cell division protein ZapA</fullName>
    </recommendedName>
    <alternativeName>
        <fullName evidence="9">Z ring-associated protein ZapA</fullName>
    </alternativeName>
</protein>
<evidence type="ECO:0000256" key="5">
    <source>
        <dbReference type="ARBA" id="ARBA00023210"/>
    </source>
</evidence>
<dbReference type="STRING" id="1121345.SAMN02745217_02683"/>
<evidence type="ECO:0000256" key="3">
    <source>
        <dbReference type="ARBA" id="ARBA00022490"/>
    </source>
</evidence>
<dbReference type="Gene3D" id="6.10.250.790">
    <property type="match status" value="1"/>
</dbReference>
<dbReference type="PANTHER" id="PTHR34981:SF1">
    <property type="entry name" value="CELL DIVISION PROTEIN ZAPA"/>
    <property type="match status" value="1"/>
</dbReference>
<dbReference type="EMBL" id="FRFD01000007">
    <property type="protein sequence ID" value="SHO50296.1"/>
    <property type="molecule type" value="Genomic_DNA"/>
</dbReference>
<keyword evidence="12" id="KW-1185">Reference proteome</keyword>
<keyword evidence="6" id="KW-0131">Cell cycle</keyword>
<organism evidence="11 12">
    <name type="scientific">Anaerocolumna xylanovorans DSM 12503</name>
    <dbReference type="NCBI Taxonomy" id="1121345"/>
    <lineage>
        <taxon>Bacteria</taxon>
        <taxon>Bacillati</taxon>
        <taxon>Bacillota</taxon>
        <taxon>Clostridia</taxon>
        <taxon>Lachnospirales</taxon>
        <taxon>Lachnospiraceae</taxon>
        <taxon>Anaerocolumna</taxon>
    </lineage>
</organism>
<proteinExistence type="predicted"/>
<dbReference type="SUPFAM" id="SSF102829">
    <property type="entry name" value="Cell division protein ZapA-like"/>
    <property type="match status" value="1"/>
</dbReference>
<dbReference type="InterPro" id="IPR053712">
    <property type="entry name" value="Bac_CellDiv_Activator"/>
</dbReference>
<dbReference type="InterPro" id="IPR036192">
    <property type="entry name" value="Cell_div_ZapA-like_sf"/>
</dbReference>
<evidence type="ECO:0000256" key="7">
    <source>
        <dbReference type="ARBA" id="ARBA00024910"/>
    </source>
</evidence>
<dbReference type="InterPro" id="IPR007838">
    <property type="entry name" value="Cell_div_ZapA-like"/>
</dbReference>
<evidence type="ECO:0000256" key="10">
    <source>
        <dbReference type="SAM" id="Coils"/>
    </source>
</evidence>
<gene>
    <name evidence="11" type="ORF">SAMN02745217_02683</name>
</gene>
<evidence type="ECO:0000313" key="12">
    <source>
        <dbReference type="Proteomes" id="UP000184612"/>
    </source>
</evidence>
<dbReference type="RefSeq" id="WP_073589355.1">
    <property type="nucleotide sequence ID" value="NZ_FRFD01000007.1"/>
</dbReference>
<dbReference type="GO" id="GO:0043093">
    <property type="term" value="P:FtsZ-dependent cytokinesis"/>
    <property type="evidence" value="ECO:0007669"/>
    <property type="project" value="TreeGrafter"/>
</dbReference>
<evidence type="ECO:0000256" key="2">
    <source>
        <dbReference type="ARBA" id="ARBA00015195"/>
    </source>
</evidence>
<feature type="coiled-coil region" evidence="10">
    <location>
        <begin position="67"/>
        <end position="129"/>
    </location>
</feature>
<evidence type="ECO:0000256" key="9">
    <source>
        <dbReference type="ARBA" id="ARBA00033158"/>
    </source>
</evidence>
<comment type="function">
    <text evidence="7">Activator of cell division through the inhibition of FtsZ GTPase activity, therefore promoting FtsZ assembly into bundles of protofilaments necessary for the formation of the division Z ring. It is recruited early at mid-cell but it is not essential for cell division.</text>
</comment>
<dbReference type="Pfam" id="PF05164">
    <property type="entry name" value="ZapA"/>
    <property type="match status" value="1"/>
</dbReference>
<dbReference type="GO" id="GO:0005829">
    <property type="term" value="C:cytosol"/>
    <property type="evidence" value="ECO:0007669"/>
    <property type="project" value="TreeGrafter"/>
</dbReference>
<evidence type="ECO:0000256" key="6">
    <source>
        <dbReference type="ARBA" id="ARBA00023306"/>
    </source>
</evidence>
<comment type="subunit">
    <text evidence="8">Homodimer. Interacts with FtsZ.</text>
</comment>
<dbReference type="OrthoDB" id="1826286at2"/>
<dbReference type="GO" id="GO:0000917">
    <property type="term" value="P:division septum assembly"/>
    <property type="evidence" value="ECO:0007669"/>
    <property type="project" value="UniProtKB-KW"/>
</dbReference>
<dbReference type="GO" id="GO:0030428">
    <property type="term" value="C:cell septum"/>
    <property type="evidence" value="ECO:0007669"/>
    <property type="project" value="TreeGrafter"/>
</dbReference>
<keyword evidence="10" id="KW-0175">Coiled coil</keyword>